<dbReference type="Gene3D" id="3.10.280.10">
    <property type="entry name" value="Mitochondrial glycoprotein"/>
    <property type="match status" value="1"/>
</dbReference>
<dbReference type="InterPro" id="IPR003428">
    <property type="entry name" value="MAM33"/>
</dbReference>
<dbReference type="Proteomes" id="UP001438707">
    <property type="component" value="Unassembled WGS sequence"/>
</dbReference>
<dbReference type="SUPFAM" id="SSF54529">
    <property type="entry name" value="Mitochondrial glycoprotein MAM33-like"/>
    <property type="match status" value="1"/>
</dbReference>
<sequence length="268" mass="29700">MLCKSIAAGSVAALGRTSRHCPFALSQAAAVTRQQHFLASRSPAPAKPQLRAFASSPLADVLQQELDYELDTDEKPEELTGGPPKPFQLTESPGDTLLRLKRDFHGEEIEITASVNDQPETPEYPEEEEGGVGAEDDPEDDPFPGLDFEVTVTKGDQRLAFECVASGEDVVIARAALEPASREVEDTFYFGPVLHVSLEPSLDPPSLRTFQGPVYQELDDKLQEEFANYLHERGVNEALGNYLIALVNDKEEQEYKRWLGNVRKFILK</sequence>
<dbReference type="PANTHER" id="PTHR10826:SF1">
    <property type="entry name" value="COMPLEMENT COMPONENT 1 Q SUBCOMPONENT-BINDING PROTEIN, MITOCHONDRIAL"/>
    <property type="match status" value="1"/>
</dbReference>
<organism evidence="2 3">
    <name type="scientific">Apatococcus lobatus</name>
    <dbReference type="NCBI Taxonomy" id="904363"/>
    <lineage>
        <taxon>Eukaryota</taxon>
        <taxon>Viridiplantae</taxon>
        <taxon>Chlorophyta</taxon>
        <taxon>core chlorophytes</taxon>
        <taxon>Trebouxiophyceae</taxon>
        <taxon>Chlorellales</taxon>
        <taxon>Chlorellaceae</taxon>
        <taxon>Apatococcus</taxon>
    </lineage>
</organism>
<dbReference type="EMBL" id="JALJOS010000027">
    <property type="protein sequence ID" value="KAK9824955.1"/>
    <property type="molecule type" value="Genomic_DNA"/>
</dbReference>
<evidence type="ECO:0008006" key="4">
    <source>
        <dbReference type="Google" id="ProtNLM"/>
    </source>
</evidence>
<evidence type="ECO:0000313" key="2">
    <source>
        <dbReference type="EMBL" id="KAK9824955.1"/>
    </source>
</evidence>
<gene>
    <name evidence="2" type="ORF">WJX74_009883</name>
</gene>
<feature type="region of interest" description="Disordered" evidence="1">
    <location>
        <begin position="110"/>
        <end position="144"/>
    </location>
</feature>
<accession>A0AAW1QTY8</accession>
<feature type="region of interest" description="Disordered" evidence="1">
    <location>
        <begin position="74"/>
        <end position="94"/>
    </location>
</feature>
<dbReference type="InterPro" id="IPR036561">
    <property type="entry name" value="MAM33_sf"/>
</dbReference>
<comment type="caution">
    <text evidence="2">The sequence shown here is derived from an EMBL/GenBank/DDBJ whole genome shotgun (WGS) entry which is preliminary data.</text>
</comment>
<dbReference type="Pfam" id="PF02330">
    <property type="entry name" value="MAM33"/>
    <property type="match status" value="1"/>
</dbReference>
<dbReference type="PANTHER" id="PTHR10826">
    <property type="entry name" value="COMPLEMENT COMPONENT 1"/>
    <property type="match status" value="1"/>
</dbReference>
<dbReference type="AlphaFoldDB" id="A0AAW1QTY8"/>
<evidence type="ECO:0000256" key="1">
    <source>
        <dbReference type="SAM" id="MobiDB-lite"/>
    </source>
</evidence>
<proteinExistence type="predicted"/>
<name>A0AAW1QTY8_9CHLO</name>
<dbReference type="GO" id="GO:0005759">
    <property type="term" value="C:mitochondrial matrix"/>
    <property type="evidence" value="ECO:0007669"/>
    <property type="project" value="InterPro"/>
</dbReference>
<protein>
    <recommendedName>
        <fullName evidence="4">Mitochondrial glycoprotein</fullName>
    </recommendedName>
</protein>
<feature type="compositionally biased region" description="Acidic residues" evidence="1">
    <location>
        <begin position="123"/>
        <end position="142"/>
    </location>
</feature>
<evidence type="ECO:0000313" key="3">
    <source>
        <dbReference type="Proteomes" id="UP001438707"/>
    </source>
</evidence>
<keyword evidence="3" id="KW-1185">Reference proteome</keyword>
<reference evidence="2 3" key="1">
    <citation type="journal article" date="2024" name="Nat. Commun.">
        <title>Phylogenomics reveals the evolutionary origins of lichenization in chlorophyte algae.</title>
        <authorList>
            <person name="Puginier C."/>
            <person name="Libourel C."/>
            <person name="Otte J."/>
            <person name="Skaloud P."/>
            <person name="Haon M."/>
            <person name="Grisel S."/>
            <person name="Petersen M."/>
            <person name="Berrin J.G."/>
            <person name="Delaux P.M."/>
            <person name="Dal Grande F."/>
            <person name="Keller J."/>
        </authorList>
    </citation>
    <scope>NUCLEOTIDE SEQUENCE [LARGE SCALE GENOMIC DNA]</scope>
    <source>
        <strain evidence="2 3">SAG 2145</strain>
    </source>
</reference>